<dbReference type="Pfam" id="PF03004">
    <property type="entry name" value="Transposase_24"/>
    <property type="match status" value="1"/>
</dbReference>
<evidence type="ECO:0000256" key="1">
    <source>
        <dbReference type="SAM" id="MobiDB-lite"/>
    </source>
</evidence>
<dbReference type="EnsemblPlants" id="Bo4g150990.1">
    <property type="protein sequence ID" value="Bo4g150990.1"/>
    <property type="gene ID" value="Bo4g150990"/>
</dbReference>
<evidence type="ECO:0000313" key="3">
    <source>
        <dbReference type="Proteomes" id="UP000032141"/>
    </source>
</evidence>
<reference evidence="2" key="2">
    <citation type="submission" date="2015-03" db="UniProtKB">
        <authorList>
            <consortium name="EnsemblPlants"/>
        </authorList>
    </citation>
    <scope>IDENTIFICATION</scope>
</reference>
<name>A0A0D3C1A9_BRAOL</name>
<feature type="region of interest" description="Disordered" evidence="1">
    <location>
        <begin position="41"/>
        <end position="69"/>
    </location>
</feature>
<organism evidence="2 3">
    <name type="scientific">Brassica oleracea var. oleracea</name>
    <dbReference type="NCBI Taxonomy" id="109376"/>
    <lineage>
        <taxon>Eukaryota</taxon>
        <taxon>Viridiplantae</taxon>
        <taxon>Streptophyta</taxon>
        <taxon>Embryophyta</taxon>
        <taxon>Tracheophyta</taxon>
        <taxon>Spermatophyta</taxon>
        <taxon>Magnoliopsida</taxon>
        <taxon>eudicotyledons</taxon>
        <taxon>Gunneridae</taxon>
        <taxon>Pentapetalae</taxon>
        <taxon>rosids</taxon>
        <taxon>malvids</taxon>
        <taxon>Brassicales</taxon>
        <taxon>Brassicaceae</taxon>
        <taxon>Brassiceae</taxon>
        <taxon>Brassica</taxon>
    </lineage>
</organism>
<reference evidence="2 3" key="1">
    <citation type="journal article" date="2014" name="Genome Biol.">
        <title>Transcriptome and methylome profiling reveals relics of genome dominance in the mesopolyploid Brassica oleracea.</title>
        <authorList>
            <person name="Parkin I.A."/>
            <person name="Koh C."/>
            <person name="Tang H."/>
            <person name="Robinson S.J."/>
            <person name="Kagale S."/>
            <person name="Clarke W.E."/>
            <person name="Town C.D."/>
            <person name="Nixon J."/>
            <person name="Krishnakumar V."/>
            <person name="Bidwell S.L."/>
            <person name="Denoeud F."/>
            <person name="Belcram H."/>
            <person name="Links M.G."/>
            <person name="Just J."/>
            <person name="Clarke C."/>
            <person name="Bender T."/>
            <person name="Huebert T."/>
            <person name="Mason A.S."/>
            <person name="Pires J.C."/>
            <person name="Barker G."/>
            <person name="Moore J."/>
            <person name="Walley P.G."/>
            <person name="Manoli S."/>
            <person name="Batley J."/>
            <person name="Edwards D."/>
            <person name="Nelson M.N."/>
            <person name="Wang X."/>
            <person name="Paterson A.H."/>
            <person name="King G."/>
            <person name="Bancroft I."/>
            <person name="Chalhoub B."/>
            <person name="Sharpe A.G."/>
        </authorList>
    </citation>
    <scope>NUCLEOTIDE SEQUENCE</scope>
    <source>
        <strain evidence="2 3">cv. TO1000</strain>
    </source>
</reference>
<dbReference type="HOGENOM" id="CLU_033858_0_0_1"/>
<dbReference type="InterPro" id="IPR004252">
    <property type="entry name" value="Probable_transposase_24"/>
</dbReference>
<protein>
    <submittedName>
        <fullName evidence="2">Uncharacterized protein</fullName>
    </submittedName>
</protein>
<proteinExistence type="predicted"/>
<keyword evidence="3" id="KW-1185">Reference proteome</keyword>
<dbReference type="Proteomes" id="UP000032141">
    <property type="component" value="Chromosome C4"/>
</dbReference>
<sequence length="369" mass="41080">MPVLLNSGQSASREEAVEEIKDCRSTAHPCRRSTIVRKSNRTQHYSQMFSEPGTRTGASSSSAPSSSFQRLSPTLSLLRESLSRLLLVLRFDVPPAHHDRVPEEAPPLMAAEIHLDLLVPQSAPYAMYTVEDLPAQTGRGGLPVLDPDRPDGTLWFGVDGSVARNVTEVIKGYFPDAHPNWKLTPVHVRKTWFKMFAQKYHWSIRVNERVKKTFQGKAEVRLLDTVSNRKDDWILKGYEQGKPAELTTAVWDGLIRYWNQPSSIKVSNSCFASRLTKDEQGNGPMLHTTGSKPHAGVHMDMVVPKKKGRTLGIGSVNDVPRATSSYGQRRADEVTQLRFEMNSTLSAFTARMTSVEGFLDVIAAGNPQL</sequence>
<dbReference type="Gramene" id="Bo4g150990.1">
    <property type="protein sequence ID" value="Bo4g150990.1"/>
    <property type="gene ID" value="Bo4g150990"/>
</dbReference>
<evidence type="ECO:0000313" key="2">
    <source>
        <dbReference type="EnsemblPlants" id="Bo4g150990.1"/>
    </source>
</evidence>
<feature type="compositionally biased region" description="Low complexity" evidence="1">
    <location>
        <begin position="58"/>
        <end position="69"/>
    </location>
</feature>
<dbReference type="AlphaFoldDB" id="A0A0D3C1A9"/>
<accession>A0A0D3C1A9</accession>